<organism evidence="3 4">
    <name type="scientific">Snuella lapsa</name>
    <dbReference type="NCBI Taxonomy" id="870481"/>
    <lineage>
        <taxon>Bacteria</taxon>
        <taxon>Pseudomonadati</taxon>
        <taxon>Bacteroidota</taxon>
        <taxon>Flavobacteriia</taxon>
        <taxon>Flavobacteriales</taxon>
        <taxon>Flavobacteriaceae</taxon>
        <taxon>Snuella</taxon>
    </lineage>
</organism>
<evidence type="ECO:0000313" key="3">
    <source>
        <dbReference type="EMBL" id="GAA3563396.1"/>
    </source>
</evidence>
<feature type="chain" id="PRO_5046692435" description="3-keto-alpha-glucoside-1,2-lyase/3-keto-2-hydroxy-glucal hydratase domain-containing protein" evidence="1">
    <location>
        <begin position="19"/>
        <end position="630"/>
    </location>
</feature>
<dbReference type="Gene3D" id="2.60.120.560">
    <property type="entry name" value="Exo-inulinase, domain 1"/>
    <property type="match status" value="1"/>
</dbReference>
<dbReference type="SUPFAM" id="SSF56988">
    <property type="entry name" value="Anthrax protective antigen"/>
    <property type="match status" value="1"/>
</dbReference>
<evidence type="ECO:0000256" key="1">
    <source>
        <dbReference type="SAM" id="SignalP"/>
    </source>
</evidence>
<name>A0ABP6X948_9FLAO</name>
<dbReference type="EMBL" id="BAABCY010000033">
    <property type="protein sequence ID" value="GAA3563396.1"/>
    <property type="molecule type" value="Genomic_DNA"/>
</dbReference>
<dbReference type="InterPro" id="IPR010496">
    <property type="entry name" value="AL/BT2_dom"/>
</dbReference>
<dbReference type="Proteomes" id="UP001500954">
    <property type="component" value="Unassembled WGS sequence"/>
</dbReference>
<proteinExistence type="predicted"/>
<gene>
    <name evidence="3" type="ORF">GCM10022395_12500</name>
</gene>
<protein>
    <recommendedName>
        <fullName evidence="2">3-keto-alpha-glucoside-1,2-lyase/3-keto-2-hydroxy-glucal hydratase domain-containing protein</fullName>
    </recommendedName>
</protein>
<keyword evidence="1" id="KW-0732">Signal</keyword>
<accession>A0ABP6X948</accession>
<keyword evidence="4" id="KW-1185">Reference proteome</keyword>
<dbReference type="Gene3D" id="2.60.120.380">
    <property type="match status" value="1"/>
</dbReference>
<feature type="domain" description="3-keto-alpha-glucoside-1,2-lyase/3-keto-2-hydroxy-glucal hydratase" evidence="2">
    <location>
        <begin position="87"/>
        <end position="256"/>
    </location>
</feature>
<dbReference type="RefSeq" id="WP_345005028.1">
    <property type="nucleotide sequence ID" value="NZ_BAABCY010000033.1"/>
</dbReference>
<evidence type="ECO:0000259" key="2">
    <source>
        <dbReference type="Pfam" id="PF06439"/>
    </source>
</evidence>
<comment type="caution">
    <text evidence="3">The sequence shown here is derived from an EMBL/GenBank/DDBJ whole genome shotgun (WGS) entry which is preliminary data.</text>
</comment>
<feature type="signal peptide" evidence="1">
    <location>
        <begin position="1"/>
        <end position="18"/>
    </location>
</feature>
<reference evidence="4" key="1">
    <citation type="journal article" date="2019" name="Int. J. Syst. Evol. Microbiol.">
        <title>The Global Catalogue of Microorganisms (GCM) 10K type strain sequencing project: providing services to taxonomists for standard genome sequencing and annotation.</title>
        <authorList>
            <consortium name="The Broad Institute Genomics Platform"/>
            <consortium name="The Broad Institute Genome Sequencing Center for Infectious Disease"/>
            <person name="Wu L."/>
            <person name="Ma J."/>
        </authorList>
    </citation>
    <scope>NUCLEOTIDE SEQUENCE [LARGE SCALE GENOMIC DNA]</scope>
    <source>
        <strain evidence="4">JCM 17111</strain>
    </source>
</reference>
<sequence>MKIKILLAMLFFGANLFAQEQIKLDNLNDFDQQAGNWQIVGEVTVDRNVDVHELENHEVEAKSKKRKKRKRKSENQVVLKPIDFKSGTGILLNVNDSEKRDALKTIWEHGDIKLELEVMLPKGSNSGIYLQGRYELQLKDSWGVENPKMSDMGGIHNNWETAPDKIFRGIAPLSNASKAPGLWQKLKIHFQAPRFNALGEKIANAKFVSVILNGVAIHTNVEVPHYTGGPIAKNEVAKGPLMIQGDHGPVAFRNIKYQLLEPSNVYVSSLTYKAYKGNFKGLDEIREVNMISEGEANLIDVNQTGEEDAYGIKYTGVLNIPKEDDYILSVGYTGGVSLQVDGMWVIQKNASDRHETLNTTLKLEPGEHNFVLTNIKSAAWRAPRLGFSIGTAATNPKVLNVYDSYPNSVSSVSPIFVQPGAKPRMLRAFVAFKGNGKRLSHTIGVGMPEGINYVYDLGAGNLVGVWRGDFVDATPMWHNRGDGSFRPKGAVQWTFLSQPVAQLSDLKEAFPVTGSAPDFISKGYTVDKVTGQPVFKYVYKDVEIESSIMSTGNTHVAHNIHFSKSGLVNWYCKLASGSVKKMSDGSYAIGDQKYYVKVLSGQTPTIREVEGETELVIPVDGSTVKYEIIW</sequence>
<dbReference type="Pfam" id="PF06439">
    <property type="entry name" value="3keto-disac_hyd"/>
    <property type="match status" value="1"/>
</dbReference>
<evidence type="ECO:0000313" key="4">
    <source>
        <dbReference type="Proteomes" id="UP001500954"/>
    </source>
</evidence>